<name>A0A9W8Z2N6_9PEZI</name>
<dbReference type="EMBL" id="JAPEVB010000001">
    <property type="protein sequence ID" value="KAJ4397732.1"/>
    <property type="molecule type" value="Genomic_DNA"/>
</dbReference>
<dbReference type="AlphaFoldDB" id="A0A9W8Z2N6"/>
<comment type="similarity">
    <text evidence="1">Belongs to the aspartate/glutamate racemases family.</text>
</comment>
<dbReference type="PANTHER" id="PTHR21198:SF7">
    <property type="entry name" value="ASPARTATE-GLUTAMATE RACEMASE FAMILY"/>
    <property type="match status" value="1"/>
</dbReference>
<protein>
    <recommendedName>
        <fullName evidence="5">Aspartate racemase</fullName>
    </recommendedName>
</protein>
<keyword evidence="2" id="KW-0413">Isomerase</keyword>
<dbReference type="OrthoDB" id="187836at2759"/>
<gene>
    <name evidence="3" type="ORF">N0V93_001967</name>
</gene>
<dbReference type="Pfam" id="PF01177">
    <property type="entry name" value="Asp_Glu_race"/>
    <property type="match status" value="1"/>
</dbReference>
<reference evidence="3" key="1">
    <citation type="submission" date="2022-10" db="EMBL/GenBank/DDBJ databases">
        <title>Tapping the CABI collections for fungal endophytes: first genome assemblies for Collariella, Neodidymelliopsis, Ascochyta clinopodiicola, Didymella pomorum, Didymosphaeria variabile, Neocosmospora piperis and Neocucurbitaria cava.</title>
        <authorList>
            <person name="Hill R."/>
        </authorList>
    </citation>
    <scope>NUCLEOTIDE SEQUENCE</scope>
    <source>
        <strain evidence="3">IMI 355082</strain>
    </source>
</reference>
<dbReference type="Gene3D" id="3.40.50.1860">
    <property type="match status" value="2"/>
</dbReference>
<dbReference type="InterPro" id="IPR015942">
    <property type="entry name" value="Asp/Glu/hydantoin_racemase"/>
</dbReference>
<dbReference type="NCBIfam" id="TIGR00035">
    <property type="entry name" value="asp_race"/>
    <property type="match status" value="1"/>
</dbReference>
<dbReference type="InterPro" id="IPR004380">
    <property type="entry name" value="Asp_race"/>
</dbReference>
<dbReference type="SUPFAM" id="SSF53681">
    <property type="entry name" value="Aspartate/glutamate racemase"/>
    <property type="match status" value="2"/>
</dbReference>
<evidence type="ECO:0000256" key="1">
    <source>
        <dbReference type="ARBA" id="ARBA00007847"/>
    </source>
</evidence>
<dbReference type="InterPro" id="IPR001920">
    <property type="entry name" value="Asp/Glu_race"/>
</dbReference>
<proteinExistence type="inferred from homology"/>
<dbReference type="Proteomes" id="UP001140453">
    <property type="component" value="Unassembled WGS sequence"/>
</dbReference>
<evidence type="ECO:0008006" key="5">
    <source>
        <dbReference type="Google" id="ProtNLM"/>
    </source>
</evidence>
<organism evidence="3 4">
    <name type="scientific">Gnomoniopsis smithogilvyi</name>
    <dbReference type="NCBI Taxonomy" id="1191159"/>
    <lineage>
        <taxon>Eukaryota</taxon>
        <taxon>Fungi</taxon>
        <taxon>Dikarya</taxon>
        <taxon>Ascomycota</taxon>
        <taxon>Pezizomycotina</taxon>
        <taxon>Sordariomycetes</taxon>
        <taxon>Sordariomycetidae</taxon>
        <taxon>Diaporthales</taxon>
        <taxon>Gnomoniaceae</taxon>
        <taxon>Gnomoniopsis</taxon>
    </lineage>
</organism>
<evidence type="ECO:0000313" key="4">
    <source>
        <dbReference type="Proteomes" id="UP001140453"/>
    </source>
</evidence>
<dbReference type="PANTHER" id="PTHR21198">
    <property type="entry name" value="GLUTAMATE RACEMASE"/>
    <property type="match status" value="1"/>
</dbReference>
<evidence type="ECO:0000256" key="2">
    <source>
        <dbReference type="ARBA" id="ARBA00023235"/>
    </source>
</evidence>
<comment type="caution">
    <text evidence="3">The sequence shown here is derived from an EMBL/GenBank/DDBJ whole genome shotgun (WGS) entry which is preliminary data.</text>
</comment>
<accession>A0A9W8Z2N6</accession>
<evidence type="ECO:0000313" key="3">
    <source>
        <dbReference type="EMBL" id="KAJ4397732.1"/>
    </source>
</evidence>
<sequence length="231" mass="24530">MRTIGFLGGMTYHSTALYYTLINGHIQRALGGSASASLLMHSFNHAETAALFSAGQWDAVAQKFILATKNLKAAGAHGIAIGCNLGHKVAEQLEIGAGLPVLHIADFTAAAIKERGLSKVALLATRTAMEDDFIKGRLKEKAGVEVLIPEEDDRIAINNAVFEELGAGVVTEKTKGLMKNVVAKLVKEGAQGVVLACTDLQFVLKPEDVSVPVLDTMELHAKGLADWSLEV</sequence>
<dbReference type="GO" id="GO:0047661">
    <property type="term" value="F:amino-acid racemase activity"/>
    <property type="evidence" value="ECO:0007669"/>
    <property type="project" value="InterPro"/>
</dbReference>
<keyword evidence="4" id="KW-1185">Reference proteome</keyword>